<sequence>MGSASPFKNVLLFGAGGDRIGYHVLNALTKDGSFNVTVLARDSSSSTYPPTVQLRKVSDDFPHDELVRALRGQDVVVSTIGLLAQANEYKLVDAAVEAGVKRFIPSEWGMDNSDINNQELCPVFKGKGEMERYLRSKESEDFSWTALATSIWLEWALETTFLGIDAKAPYNVGVSGNGRKVDYWRDGTHAFSCTTLEYCGAALVALLKHPEVGINQRVFLSPFEASQREIIAELESQLNVEFATAHADDKKIVQGAQTDWKQTKNVFSAYQLVSAGILLPEYKSGFESSGKAPILEHLLEMPKLTLKGIVAEWIAADKSSSEPMATA</sequence>
<dbReference type="EMBL" id="JAVRRT010000005">
    <property type="protein sequence ID" value="KAK5171966.1"/>
    <property type="molecule type" value="Genomic_DNA"/>
</dbReference>
<dbReference type="InterPro" id="IPR036291">
    <property type="entry name" value="NAD(P)-bd_dom_sf"/>
</dbReference>
<dbReference type="InterPro" id="IPR008030">
    <property type="entry name" value="NmrA-like"/>
</dbReference>
<accession>A0AAV9PEA9</accession>
<dbReference type="Pfam" id="PF05368">
    <property type="entry name" value="NmrA"/>
    <property type="match status" value="1"/>
</dbReference>
<reference evidence="4 5" key="1">
    <citation type="submission" date="2023-08" db="EMBL/GenBank/DDBJ databases">
        <title>Black Yeasts Isolated from many extreme environments.</title>
        <authorList>
            <person name="Coleine C."/>
            <person name="Stajich J.E."/>
            <person name="Selbmann L."/>
        </authorList>
    </citation>
    <scope>NUCLEOTIDE SEQUENCE [LARGE SCALE GENOMIC DNA]</scope>
    <source>
        <strain evidence="4 5">CCFEE 5935</strain>
    </source>
</reference>
<dbReference type="PANTHER" id="PTHR47706:SF9">
    <property type="entry name" value="NMRA-LIKE DOMAIN-CONTAINING PROTEIN-RELATED"/>
    <property type="match status" value="1"/>
</dbReference>
<proteinExistence type="predicted"/>
<protein>
    <recommendedName>
        <fullName evidence="3">NmrA-like domain-containing protein</fullName>
    </recommendedName>
</protein>
<dbReference type="InterPro" id="IPR051609">
    <property type="entry name" value="NmrA/Isoflavone_reductase-like"/>
</dbReference>
<dbReference type="GeneID" id="89924949"/>
<dbReference type="CDD" id="cd05259">
    <property type="entry name" value="PCBER_SDR_a"/>
    <property type="match status" value="1"/>
</dbReference>
<organism evidence="4 5">
    <name type="scientific">Saxophila tyrrhenica</name>
    <dbReference type="NCBI Taxonomy" id="1690608"/>
    <lineage>
        <taxon>Eukaryota</taxon>
        <taxon>Fungi</taxon>
        <taxon>Dikarya</taxon>
        <taxon>Ascomycota</taxon>
        <taxon>Pezizomycotina</taxon>
        <taxon>Dothideomycetes</taxon>
        <taxon>Dothideomycetidae</taxon>
        <taxon>Mycosphaerellales</taxon>
        <taxon>Extremaceae</taxon>
        <taxon>Saxophila</taxon>
    </lineage>
</organism>
<evidence type="ECO:0000313" key="4">
    <source>
        <dbReference type="EMBL" id="KAK5171966.1"/>
    </source>
</evidence>
<keyword evidence="1" id="KW-0521">NADP</keyword>
<dbReference type="SUPFAM" id="SSF51735">
    <property type="entry name" value="NAD(P)-binding Rossmann-fold domains"/>
    <property type="match status" value="1"/>
</dbReference>
<comment type="caution">
    <text evidence="4">The sequence shown here is derived from an EMBL/GenBank/DDBJ whole genome shotgun (WGS) entry which is preliminary data.</text>
</comment>
<dbReference type="GO" id="GO:0016491">
    <property type="term" value="F:oxidoreductase activity"/>
    <property type="evidence" value="ECO:0007669"/>
    <property type="project" value="UniProtKB-KW"/>
</dbReference>
<evidence type="ECO:0000313" key="5">
    <source>
        <dbReference type="Proteomes" id="UP001337655"/>
    </source>
</evidence>
<evidence type="ECO:0000259" key="3">
    <source>
        <dbReference type="Pfam" id="PF05368"/>
    </source>
</evidence>
<name>A0AAV9PEA9_9PEZI</name>
<dbReference type="PANTHER" id="PTHR47706">
    <property type="entry name" value="NMRA-LIKE FAMILY PROTEIN"/>
    <property type="match status" value="1"/>
</dbReference>
<evidence type="ECO:0000256" key="2">
    <source>
        <dbReference type="ARBA" id="ARBA00023002"/>
    </source>
</evidence>
<evidence type="ECO:0000256" key="1">
    <source>
        <dbReference type="ARBA" id="ARBA00022857"/>
    </source>
</evidence>
<dbReference type="RefSeq" id="XP_064660810.1">
    <property type="nucleotide sequence ID" value="XM_064800859.1"/>
</dbReference>
<dbReference type="AlphaFoldDB" id="A0AAV9PEA9"/>
<gene>
    <name evidence="4" type="ORF">LTR77_003603</name>
</gene>
<dbReference type="InterPro" id="IPR045312">
    <property type="entry name" value="PCBER-like"/>
</dbReference>
<keyword evidence="2" id="KW-0560">Oxidoreductase</keyword>
<dbReference type="Gene3D" id="3.90.25.10">
    <property type="entry name" value="UDP-galactose 4-epimerase, domain 1"/>
    <property type="match status" value="1"/>
</dbReference>
<feature type="domain" description="NmrA-like" evidence="3">
    <location>
        <begin position="8"/>
        <end position="149"/>
    </location>
</feature>
<dbReference type="Gene3D" id="3.40.50.720">
    <property type="entry name" value="NAD(P)-binding Rossmann-like Domain"/>
    <property type="match status" value="1"/>
</dbReference>
<keyword evidence="5" id="KW-1185">Reference proteome</keyword>
<dbReference type="Proteomes" id="UP001337655">
    <property type="component" value="Unassembled WGS sequence"/>
</dbReference>